<sequence length="275" mass="31632">MTLKSKVLWERAIGWSYDLPSTGEEPDGRCWIEAVDPSPNYFNDVYLELPRKTISLRGVSALIGIPGLLFCAGSVLSLYWDLFVYGLQRDWLMNVLFLIGSPIILWALIPYAIEDLVLPRDEPIRFNRLRRKIYIYECKIDRIFIFSRKRWGVQPVAYNWDDITAEVYRIYAPGHGGLIENVMLSVRNPETNEVIDRVFFTHTLDQGKAYWAIARLFMQQGPEALPTFVHPPRDWNDDDGLSHMHCLAPKVEWPADIDRESRTAPSEEAAVDGTG</sequence>
<feature type="transmembrane region" description="Helical" evidence="2">
    <location>
        <begin position="91"/>
        <end position="113"/>
    </location>
</feature>
<evidence type="ECO:0000313" key="5">
    <source>
        <dbReference type="Proteomes" id="UP000464593"/>
    </source>
</evidence>
<dbReference type="AlphaFoldDB" id="A0AAE6RAH3"/>
<dbReference type="EMBL" id="CP040324">
    <property type="protein sequence ID" value="QHB27318.1"/>
    <property type="molecule type" value="Genomic_DNA"/>
</dbReference>
<keyword evidence="2" id="KW-1133">Transmembrane helix</keyword>
<dbReference type="InterPro" id="IPR046554">
    <property type="entry name" value="DUF6708"/>
</dbReference>
<evidence type="ECO:0000256" key="1">
    <source>
        <dbReference type="SAM" id="MobiDB-lite"/>
    </source>
</evidence>
<feature type="domain" description="DUF6708" evidence="3">
    <location>
        <begin position="103"/>
        <end position="265"/>
    </location>
</feature>
<name>A0AAE6RAH3_9PSED</name>
<dbReference type="Pfam" id="PF20455">
    <property type="entry name" value="DUF6708"/>
    <property type="match status" value="1"/>
</dbReference>
<dbReference type="Proteomes" id="UP000464593">
    <property type="component" value="Chromosome"/>
</dbReference>
<gene>
    <name evidence="4" type="ORF">TCK1_1972</name>
</gene>
<feature type="region of interest" description="Disordered" evidence="1">
    <location>
        <begin position="256"/>
        <end position="275"/>
    </location>
</feature>
<keyword evidence="2" id="KW-0472">Membrane</keyword>
<evidence type="ECO:0000256" key="2">
    <source>
        <dbReference type="SAM" id="Phobius"/>
    </source>
</evidence>
<keyword evidence="2" id="KW-0812">Transmembrane</keyword>
<evidence type="ECO:0000259" key="3">
    <source>
        <dbReference type="Pfam" id="PF20455"/>
    </source>
</evidence>
<dbReference type="RefSeq" id="WP_232062855.1">
    <property type="nucleotide sequence ID" value="NZ_CP040324.1"/>
</dbReference>
<accession>A0AAE6RAH3</accession>
<reference evidence="4 5" key="1">
    <citation type="submission" date="2019-05" db="EMBL/GenBank/DDBJ databases">
        <title>Complete genome sequence of Pseudomonas Pseudomonas resinovorans.</title>
        <authorList>
            <person name="Chen H.-P."/>
        </authorList>
    </citation>
    <scope>NUCLEOTIDE SEQUENCE [LARGE SCALE GENOMIC DNA]</scope>
    <source>
        <strain evidence="4 5">TCU-CK1</strain>
    </source>
</reference>
<proteinExistence type="predicted"/>
<protein>
    <recommendedName>
        <fullName evidence="3">DUF6708 domain-containing protein</fullName>
    </recommendedName>
</protein>
<feature type="transmembrane region" description="Helical" evidence="2">
    <location>
        <begin position="59"/>
        <end position="79"/>
    </location>
</feature>
<organism evidence="4 5">
    <name type="scientific">Pseudomonas monteilii</name>
    <dbReference type="NCBI Taxonomy" id="76759"/>
    <lineage>
        <taxon>Bacteria</taxon>
        <taxon>Pseudomonadati</taxon>
        <taxon>Pseudomonadota</taxon>
        <taxon>Gammaproteobacteria</taxon>
        <taxon>Pseudomonadales</taxon>
        <taxon>Pseudomonadaceae</taxon>
        <taxon>Pseudomonas</taxon>
    </lineage>
</organism>
<evidence type="ECO:0000313" key="4">
    <source>
        <dbReference type="EMBL" id="QHB27318.1"/>
    </source>
</evidence>